<dbReference type="GO" id="GO:0046872">
    <property type="term" value="F:metal ion binding"/>
    <property type="evidence" value="ECO:0007669"/>
    <property type="project" value="UniProtKB-KW"/>
</dbReference>
<dbReference type="GO" id="GO:0020037">
    <property type="term" value="F:heme binding"/>
    <property type="evidence" value="ECO:0007669"/>
    <property type="project" value="InterPro"/>
</dbReference>
<comment type="caution">
    <text evidence="6">The sequence shown here is derived from an EMBL/GenBank/DDBJ whole genome shotgun (WGS) entry which is preliminary data.</text>
</comment>
<evidence type="ECO:0000259" key="5">
    <source>
        <dbReference type="PROSITE" id="PS51007"/>
    </source>
</evidence>
<keyword evidence="7" id="KW-1185">Reference proteome</keyword>
<dbReference type="RefSeq" id="WP_236549647.1">
    <property type="nucleotide sequence ID" value="NZ_APKE01000002.1"/>
</dbReference>
<keyword evidence="3 4" id="KW-0408">Iron</keyword>
<keyword evidence="6" id="KW-0560">Oxidoreductase</keyword>
<evidence type="ECO:0000256" key="2">
    <source>
        <dbReference type="ARBA" id="ARBA00022723"/>
    </source>
</evidence>
<dbReference type="EMBL" id="APKE01000002">
    <property type="protein sequence ID" value="KAF0677474.1"/>
    <property type="molecule type" value="Genomic_DNA"/>
</dbReference>
<dbReference type="SUPFAM" id="SSF46626">
    <property type="entry name" value="Cytochrome c"/>
    <property type="match status" value="2"/>
</dbReference>
<evidence type="ECO:0000313" key="7">
    <source>
        <dbReference type="Proteomes" id="UP000698242"/>
    </source>
</evidence>
<organism evidence="6 7">
    <name type="scientific">Profundibacterium mesophilum KAUST100406-0324</name>
    <dbReference type="NCBI Taxonomy" id="1037889"/>
    <lineage>
        <taxon>Bacteria</taxon>
        <taxon>Pseudomonadati</taxon>
        <taxon>Pseudomonadota</taxon>
        <taxon>Alphaproteobacteria</taxon>
        <taxon>Rhodobacterales</taxon>
        <taxon>Roseobacteraceae</taxon>
        <taxon>Profundibacterium</taxon>
    </lineage>
</organism>
<reference evidence="6" key="1">
    <citation type="submission" date="2013-03" db="EMBL/GenBank/DDBJ databases">
        <title>Genome Sequence of the Profundibacterium mesophilum strain KAUST100406-0324T from Red Sea, a novel genus in the family Rhodobacteraceae.</title>
        <authorList>
            <person name="Essack M."/>
            <person name="Alam I."/>
            <person name="Lafi F."/>
            <person name="Alawi W."/>
            <person name="Kamanu F."/>
            <person name="Al-Suwailem A."/>
            <person name="Lee O.O."/>
            <person name="Xu Y."/>
            <person name="Bajic V."/>
            <person name="Qian P.-Y."/>
            <person name="Archer J."/>
        </authorList>
    </citation>
    <scope>NUCLEOTIDE SEQUENCE</scope>
    <source>
        <strain evidence="6">KAUST100406-0324</strain>
    </source>
</reference>
<evidence type="ECO:0000256" key="4">
    <source>
        <dbReference type="PROSITE-ProRule" id="PRU00433"/>
    </source>
</evidence>
<feature type="domain" description="Cytochrome c" evidence="5">
    <location>
        <begin position="196"/>
        <end position="302"/>
    </location>
</feature>
<dbReference type="PANTHER" id="PTHR35008:SF8">
    <property type="entry name" value="ALCOHOL DEHYDROGENASE CYTOCHROME C SUBUNIT"/>
    <property type="match status" value="1"/>
</dbReference>
<proteinExistence type="predicted"/>
<evidence type="ECO:0000313" key="6">
    <source>
        <dbReference type="EMBL" id="KAF0677474.1"/>
    </source>
</evidence>
<evidence type="ECO:0000256" key="1">
    <source>
        <dbReference type="ARBA" id="ARBA00022617"/>
    </source>
</evidence>
<dbReference type="Gene3D" id="1.10.760.10">
    <property type="entry name" value="Cytochrome c-like domain"/>
    <property type="match status" value="2"/>
</dbReference>
<accession>A0A921TGI3</accession>
<dbReference type="GO" id="GO:0047833">
    <property type="term" value="F:D-sorbitol dehydrogenase (acceptor) activity"/>
    <property type="evidence" value="ECO:0007669"/>
    <property type="project" value="UniProtKB-EC"/>
</dbReference>
<dbReference type="EC" id="1.1.99.21" evidence="6"/>
<dbReference type="AlphaFoldDB" id="A0A921TGI3"/>
<feature type="domain" description="Cytochrome c" evidence="5">
    <location>
        <begin position="38"/>
        <end position="155"/>
    </location>
</feature>
<dbReference type="PANTHER" id="PTHR35008">
    <property type="entry name" value="BLL4482 PROTEIN-RELATED"/>
    <property type="match status" value="1"/>
</dbReference>
<keyword evidence="2 4" id="KW-0479">Metal-binding</keyword>
<dbReference type="Proteomes" id="UP000698242">
    <property type="component" value="Unassembled WGS sequence"/>
</dbReference>
<sequence>MGPMLRWALAFAAVLGLAAWFLTAPGRITAAELSQFEPDVEHGERIFLAAGCASCHTAPEGTQRGNGTDGPGGTGPVLAGGQRFVSDFGTFLAPNISSDETHGIGAWSDAALVTAIMEGTSPDGAHYYPVFPYAAYGLAERGDIVDLVAYMRTLPASDVPSQPHEVSFPFTLRRGIGLWKLAFRQTDWAVPGPLSEPAERGRYLAEALGHCAECHTPRNSAGGLRFSEWLAGAPVPDGPGRVPGITPALLDWSQADIAYYLETGLTPDYDSAGGHMVAVIDKLSQLPQEDRDALASYLVELPGR</sequence>
<dbReference type="Pfam" id="PF00034">
    <property type="entry name" value="Cytochrom_C"/>
    <property type="match status" value="1"/>
</dbReference>
<dbReference type="GO" id="GO:0009055">
    <property type="term" value="F:electron transfer activity"/>
    <property type="evidence" value="ECO:0007669"/>
    <property type="project" value="InterPro"/>
</dbReference>
<name>A0A921TGI3_9RHOB</name>
<keyword evidence="1 4" id="KW-0349">Heme</keyword>
<dbReference type="InterPro" id="IPR009056">
    <property type="entry name" value="Cyt_c-like_dom"/>
</dbReference>
<gene>
    <name evidence="6" type="primary">cycG</name>
    <name evidence="6" type="ORF">PMES_00167</name>
</gene>
<protein>
    <submittedName>
        <fullName evidence="6">Diheme cytochrome c-type</fullName>
        <ecNumber evidence="6">1.1.99.21</ecNumber>
    </submittedName>
</protein>
<dbReference type="InterPro" id="IPR036909">
    <property type="entry name" value="Cyt_c-like_dom_sf"/>
</dbReference>
<dbReference type="PROSITE" id="PS51007">
    <property type="entry name" value="CYTC"/>
    <property type="match status" value="2"/>
</dbReference>
<dbReference type="InterPro" id="IPR051459">
    <property type="entry name" value="Cytochrome_c-type_DH"/>
</dbReference>
<evidence type="ECO:0000256" key="3">
    <source>
        <dbReference type="ARBA" id="ARBA00023004"/>
    </source>
</evidence>